<dbReference type="AlphaFoldDB" id="A0A4R3Z232"/>
<organism evidence="2 3">
    <name type="scientific">Biostraticola tofi</name>
    <dbReference type="NCBI Taxonomy" id="466109"/>
    <lineage>
        <taxon>Bacteria</taxon>
        <taxon>Pseudomonadati</taxon>
        <taxon>Pseudomonadota</taxon>
        <taxon>Gammaproteobacteria</taxon>
        <taxon>Enterobacterales</taxon>
        <taxon>Bruguierivoracaceae</taxon>
        <taxon>Biostraticola</taxon>
    </lineage>
</organism>
<evidence type="ECO:0000256" key="1">
    <source>
        <dbReference type="SAM" id="SignalP"/>
    </source>
</evidence>
<keyword evidence="1" id="KW-0732">Signal</keyword>
<name>A0A4R3Z232_9GAMM</name>
<comment type="caution">
    <text evidence="2">The sequence shown here is derived from an EMBL/GenBank/DDBJ whole genome shotgun (WGS) entry which is preliminary data.</text>
</comment>
<feature type="chain" id="PRO_5020236060" evidence="1">
    <location>
        <begin position="19"/>
        <end position="99"/>
    </location>
</feature>
<feature type="signal peptide" evidence="1">
    <location>
        <begin position="1"/>
        <end position="18"/>
    </location>
</feature>
<evidence type="ECO:0000313" key="2">
    <source>
        <dbReference type="EMBL" id="TCV98308.1"/>
    </source>
</evidence>
<dbReference type="Proteomes" id="UP000295719">
    <property type="component" value="Unassembled WGS sequence"/>
</dbReference>
<keyword evidence="3" id="KW-1185">Reference proteome</keyword>
<dbReference type="OrthoDB" id="6608615at2"/>
<accession>A0A4R3Z232</accession>
<dbReference type="EMBL" id="SMCR01000003">
    <property type="protein sequence ID" value="TCV98308.1"/>
    <property type="molecule type" value="Genomic_DNA"/>
</dbReference>
<proteinExistence type="predicted"/>
<dbReference type="PROSITE" id="PS51257">
    <property type="entry name" value="PROKAR_LIPOPROTEIN"/>
    <property type="match status" value="1"/>
</dbReference>
<dbReference type="RefSeq" id="WP_131865052.1">
    <property type="nucleotide sequence ID" value="NZ_SMCR01000003.1"/>
</dbReference>
<protein>
    <submittedName>
        <fullName evidence="2">Uncharacterized protein</fullName>
    </submittedName>
</protein>
<evidence type="ECO:0000313" key="3">
    <source>
        <dbReference type="Proteomes" id="UP000295719"/>
    </source>
</evidence>
<gene>
    <name evidence="2" type="ORF">EDC52_103400</name>
</gene>
<sequence length="99" mass="10332">MNRKFAACLVFSAVTLLAGCSSTPNQLKLHQGTANLLGLASTDEVTLSNVQKGTPDALGGSTVTFDATTARGRKFACKTFMIPGLLAEPSYGDFSCAQK</sequence>
<reference evidence="2 3" key="1">
    <citation type="submission" date="2019-03" db="EMBL/GenBank/DDBJ databases">
        <title>Genomic Encyclopedia of Type Strains, Phase IV (KMG-IV): sequencing the most valuable type-strain genomes for metagenomic binning, comparative biology and taxonomic classification.</title>
        <authorList>
            <person name="Goeker M."/>
        </authorList>
    </citation>
    <scope>NUCLEOTIDE SEQUENCE [LARGE SCALE GENOMIC DNA]</scope>
    <source>
        <strain evidence="2 3">DSM 19580</strain>
    </source>
</reference>